<evidence type="ECO:0000313" key="7">
    <source>
        <dbReference type="Proteomes" id="UP000312512"/>
    </source>
</evidence>
<feature type="region of interest" description="Disordered" evidence="1">
    <location>
        <begin position="175"/>
        <end position="195"/>
    </location>
</feature>
<dbReference type="PANTHER" id="PTHR40081:SF1">
    <property type="entry name" value="TAT PATHWAY SIGNAL SEQUENCE DOMAIN PROTEIN"/>
    <property type="match status" value="1"/>
</dbReference>
<dbReference type="EMBL" id="VDLX02000002">
    <property type="protein sequence ID" value="KAB8196858.1"/>
    <property type="molecule type" value="Genomic_DNA"/>
</dbReference>
<dbReference type="Pfam" id="PF19501">
    <property type="entry name" value="PcRGLX_1st"/>
    <property type="match status" value="1"/>
</dbReference>
<feature type="compositionally biased region" description="Basic and acidic residues" evidence="1">
    <location>
        <begin position="175"/>
        <end position="185"/>
    </location>
</feature>
<evidence type="ECO:0000259" key="3">
    <source>
        <dbReference type="Pfam" id="PF19501"/>
    </source>
</evidence>
<keyword evidence="2" id="KW-0732">Signal</keyword>
<evidence type="ECO:0000259" key="4">
    <source>
        <dbReference type="Pfam" id="PF21345"/>
    </source>
</evidence>
<feature type="domain" description="PcRGLX/YetA-like C-terminal alpha/alpha toroid" evidence="5">
    <location>
        <begin position="486"/>
        <end position="893"/>
    </location>
</feature>
<dbReference type="InterPro" id="IPR048329">
    <property type="entry name" value="PcRGLX_1st"/>
</dbReference>
<dbReference type="InterPro" id="IPR048331">
    <property type="entry name" value="PcRGLX/YetA_3rd"/>
</dbReference>
<feature type="signal peptide" evidence="2">
    <location>
        <begin position="1"/>
        <end position="25"/>
    </location>
</feature>
<dbReference type="Proteomes" id="UP000312512">
    <property type="component" value="Unassembled WGS sequence"/>
</dbReference>
<evidence type="ECO:0000256" key="2">
    <source>
        <dbReference type="SAM" id="SignalP"/>
    </source>
</evidence>
<keyword evidence="7" id="KW-1185">Reference proteome</keyword>
<sequence>MLTTTAGAAAAALAVRGASPAAAQAAPTLAGLSGHDPVPLRWVDGGTPAELTGGTTWGVPWPRGAFAPDQQFSLTTDAGAQVPVQSWPIGWWPDGSVKWTAHAVSTAGPRAETYRLSAGTAAQPSAPVTVTSEGGKTTVDTGVITVVFPRSGEHVITSIARGETVIAKDGRLVASRQDKPEEPGRSESFTGRVSSVKVEQDGPVRAVVKVEGKHRRGRREWLPFTVRFYLYAGSDAVRVVHSFVFDGNENKDFINGLGVEFTVPMRGEPHDRHIRFAGEGDGVLAEAVRGITGLRRDPGQAVRQAQYEGRATPDPATWDQRVTTRLHWIPAWGDYRLSQLNAHGFEIHKRTGDGHSWVRVDGGRRASGLAYVGGPTGGLAFGMRNFWQLHPTELEITGAAGDEATATVWMWSPRAGAMDLRFYHDGLGQDTYPEQLDALEITYEDYEPGFGTPYGVARTTELTFWALEATPEAERYAGLAAANATPPLLASPPQHNHAAGVFGSWAPVDRSVPAKAALEDNVDLMHKYHREQVDQRSWYGFWDYGDIMHTYDGDRHVWRYDVGGYAWDNSELSTDLWLWYHYLRTGDAKAFRFAEAMTRHTSEVDMYHIGKWRGLGTRHGIMHWADSAKQVRISNAGYKRFYYFLTADERIGDVLHDLVDSDRSFLVLDPIRKLRDGAFEPDPKALGVGQTTDWGALAMAWLAEWERGGDPIARTKLVNGATTIAALPNGWVQADVTYNLADGRFAPMTEKTVSIGSLSSVFGLIEVMTELLGLIDDEAVKAKWVEFCRLYNATKEEQQEVTGASWGNLNLRQAYSRATAYAATQLNDETLARRAWQELRTGHAGYPENHSFASTRVEGSAVLNPVDEADLSTNASAQYGLAVFQCLALVGDHI</sequence>
<accession>A0A5C4WVG2</accession>
<evidence type="ECO:0000256" key="1">
    <source>
        <dbReference type="SAM" id="MobiDB-lite"/>
    </source>
</evidence>
<dbReference type="OrthoDB" id="262615at2"/>
<protein>
    <submittedName>
        <fullName evidence="6">Tat pathway signal sequence domain protein</fullName>
    </submittedName>
</protein>
<reference evidence="6 7" key="1">
    <citation type="submission" date="2019-10" db="EMBL/GenBank/DDBJ databases">
        <title>Nonomuraea sp. nov., isolated from Phyllanthus amarus.</title>
        <authorList>
            <person name="Klykleung N."/>
            <person name="Tanasupawat S."/>
        </authorList>
    </citation>
    <scope>NUCLEOTIDE SEQUENCE [LARGE SCALE GENOMIC DNA]</scope>
    <source>
        <strain evidence="6 7">PA1-10</strain>
    </source>
</reference>
<gene>
    <name evidence="6" type="ORF">FH608_007315</name>
</gene>
<dbReference type="AlphaFoldDB" id="A0A5C4WVG2"/>
<evidence type="ECO:0000259" key="5">
    <source>
        <dbReference type="Pfam" id="PF21346"/>
    </source>
</evidence>
<proteinExistence type="predicted"/>
<dbReference type="Pfam" id="PF21346">
    <property type="entry name" value="PcRGLX_3rd"/>
    <property type="match status" value="1"/>
</dbReference>
<dbReference type="InterPro" id="IPR045793">
    <property type="entry name" value="PcRGLX/YetA-like"/>
</dbReference>
<evidence type="ECO:0000313" key="6">
    <source>
        <dbReference type="EMBL" id="KAB8196858.1"/>
    </source>
</evidence>
<dbReference type="PANTHER" id="PTHR40081">
    <property type="entry name" value="CONCANAVALIN A-LIKE LECTIN/GLUCANASE"/>
    <property type="match status" value="1"/>
</dbReference>
<feature type="domain" description="PcRGLX/YetA-like N-terminal RIFT barrel" evidence="3">
    <location>
        <begin position="37"/>
        <end position="118"/>
    </location>
</feature>
<name>A0A5C4WVG2_9ACTN</name>
<comment type="caution">
    <text evidence="6">The sequence shown here is derived from an EMBL/GenBank/DDBJ whole genome shotgun (WGS) entry which is preliminary data.</text>
</comment>
<organism evidence="6 7">
    <name type="scientific">Nonomuraea phyllanthi</name>
    <dbReference type="NCBI Taxonomy" id="2219224"/>
    <lineage>
        <taxon>Bacteria</taxon>
        <taxon>Bacillati</taxon>
        <taxon>Actinomycetota</taxon>
        <taxon>Actinomycetes</taxon>
        <taxon>Streptosporangiales</taxon>
        <taxon>Streptosporangiaceae</taxon>
        <taxon>Nonomuraea</taxon>
    </lineage>
</organism>
<feature type="domain" description="PcRGLX/YetA-like central beta-sandwich" evidence="4">
    <location>
        <begin position="128"/>
        <end position="480"/>
    </location>
</feature>
<dbReference type="InterPro" id="IPR048330">
    <property type="entry name" value="PcRGLX/YetA_2nd"/>
</dbReference>
<dbReference type="Pfam" id="PF21345">
    <property type="entry name" value="PcRGLX_2nd"/>
    <property type="match status" value="1"/>
</dbReference>
<feature type="chain" id="PRO_5043680475" evidence="2">
    <location>
        <begin position="26"/>
        <end position="894"/>
    </location>
</feature>